<keyword evidence="1" id="KW-1133">Transmembrane helix</keyword>
<dbReference type="InParanoid" id="L5KUH0"/>
<evidence type="ECO:0000256" key="1">
    <source>
        <dbReference type="SAM" id="Phobius"/>
    </source>
</evidence>
<protein>
    <submittedName>
        <fullName evidence="2">Uncharacterized protein</fullName>
    </submittedName>
</protein>
<keyword evidence="1" id="KW-0812">Transmembrane</keyword>
<evidence type="ECO:0000313" key="2">
    <source>
        <dbReference type="EMBL" id="ELK14443.1"/>
    </source>
</evidence>
<feature type="transmembrane region" description="Helical" evidence="1">
    <location>
        <begin position="83"/>
        <end position="105"/>
    </location>
</feature>
<reference evidence="3" key="1">
    <citation type="journal article" date="2013" name="Science">
        <title>Comparative analysis of bat genomes provides insight into the evolution of flight and immunity.</title>
        <authorList>
            <person name="Zhang G."/>
            <person name="Cowled C."/>
            <person name="Shi Z."/>
            <person name="Huang Z."/>
            <person name="Bishop-Lilly K.A."/>
            <person name="Fang X."/>
            <person name="Wynne J.W."/>
            <person name="Xiong Z."/>
            <person name="Baker M.L."/>
            <person name="Zhao W."/>
            <person name="Tachedjian M."/>
            <person name="Zhu Y."/>
            <person name="Zhou P."/>
            <person name="Jiang X."/>
            <person name="Ng J."/>
            <person name="Yang L."/>
            <person name="Wu L."/>
            <person name="Xiao J."/>
            <person name="Feng Y."/>
            <person name="Chen Y."/>
            <person name="Sun X."/>
            <person name="Zhang Y."/>
            <person name="Marsh G.A."/>
            <person name="Crameri G."/>
            <person name="Broder C.C."/>
            <person name="Frey K.G."/>
            <person name="Wang L.F."/>
            <person name="Wang J."/>
        </authorList>
    </citation>
    <scope>NUCLEOTIDE SEQUENCE [LARGE SCALE GENOMIC DNA]</scope>
</reference>
<proteinExistence type="predicted"/>
<organism evidence="2 3">
    <name type="scientific">Pteropus alecto</name>
    <name type="common">Black flying fox</name>
    <dbReference type="NCBI Taxonomy" id="9402"/>
    <lineage>
        <taxon>Eukaryota</taxon>
        <taxon>Metazoa</taxon>
        <taxon>Chordata</taxon>
        <taxon>Craniata</taxon>
        <taxon>Vertebrata</taxon>
        <taxon>Euteleostomi</taxon>
        <taxon>Mammalia</taxon>
        <taxon>Eutheria</taxon>
        <taxon>Laurasiatheria</taxon>
        <taxon>Chiroptera</taxon>
        <taxon>Yinpterochiroptera</taxon>
        <taxon>Pteropodoidea</taxon>
        <taxon>Pteropodidae</taxon>
        <taxon>Pteropodinae</taxon>
        <taxon>Pteropus</taxon>
    </lineage>
</organism>
<keyword evidence="1" id="KW-0472">Membrane</keyword>
<accession>L5KUH0</accession>
<dbReference type="AlphaFoldDB" id="L5KUH0"/>
<dbReference type="Proteomes" id="UP000010552">
    <property type="component" value="Unassembled WGS sequence"/>
</dbReference>
<gene>
    <name evidence="2" type="ORF">PAL_GLEAN10016165</name>
</gene>
<sequence length="119" mass="12742">MTPVEMTLSASLARVLASGSEPSGKCSTCDLGSQDPGQFLGCRELFLKELSGPISVSVDHPAPMLVICSNEKAIPYILIAHSIHLNLLASFCFLCCYSTILAFLGNLTRPTCSLRDVHV</sequence>
<keyword evidence="3" id="KW-1185">Reference proteome</keyword>
<evidence type="ECO:0000313" key="3">
    <source>
        <dbReference type="Proteomes" id="UP000010552"/>
    </source>
</evidence>
<name>L5KUH0_PTEAL</name>
<dbReference type="EMBL" id="KB030572">
    <property type="protein sequence ID" value="ELK14443.1"/>
    <property type="molecule type" value="Genomic_DNA"/>
</dbReference>